<feature type="compositionally biased region" description="Acidic residues" evidence="3">
    <location>
        <begin position="97"/>
        <end position="127"/>
    </location>
</feature>
<keyword evidence="2" id="KW-0238">DNA-binding</keyword>
<proteinExistence type="predicted"/>
<dbReference type="OrthoDB" id="8948150at2759"/>
<accession>A0A811V9V5</accession>
<feature type="compositionally biased region" description="Polar residues" evidence="3">
    <location>
        <begin position="381"/>
        <end position="393"/>
    </location>
</feature>
<dbReference type="AlphaFoldDB" id="A0A811V9V5"/>
<dbReference type="Pfam" id="PF03221">
    <property type="entry name" value="HTH_Tnp_Tc5"/>
    <property type="match status" value="1"/>
</dbReference>
<evidence type="ECO:0000256" key="3">
    <source>
        <dbReference type="SAM" id="MobiDB-lite"/>
    </source>
</evidence>
<evidence type="ECO:0000259" key="4">
    <source>
        <dbReference type="PROSITE" id="PS51253"/>
    </source>
</evidence>
<dbReference type="Proteomes" id="UP000606786">
    <property type="component" value="Unassembled WGS sequence"/>
</dbReference>
<evidence type="ECO:0000256" key="2">
    <source>
        <dbReference type="ARBA" id="ARBA00023125"/>
    </source>
</evidence>
<evidence type="ECO:0000256" key="1">
    <source>
        <dbReference type="ARBA" id="ARBA00004123"/>
    </source>
</evidence>
<organism evidence="5 6">
    <name type="scientific">Ceratitis capitata</name>
    <name type="common">Mediterranean fruit fly</name>
    <name type="synonym">Tephritis capitata</name>
    <dbReference type="NCBI Taxonomy" id="7213"/>
    <lineage>
        <taxon>Eukaryota</taxon>
        <taxon>Metazoa</taxon>
        <taxon>Ecdysozoa</taxon>
        <taxon>Arthropoda</taxon>
        <taxon>Hexapoda</taxon>
        <taxon>Insecta</taxon>
        <taxon>Pterygota</taxon>
        <taxon>Neoptera</taxon>
        <taxon>Endopterygota</taxon>
        <taxon>Diptera</taxon>
        <taxon>Brachycera</taxon>
        <taxon>Muscomorpha</taxon>
        <taxon>Tephritoidea</taxon>
        <taxon>Tephritidae</taxon>
        <taxon>Ceratitis</taxon>
        <taxon>Ceratitis</taxon>
    </lineage>
</organism>
<feature type="region of interest" description="Disordered" evidence="3">
    <location>
        <begin position="338"/>
        <end position="408"/>
    </location>
</feature>
<comment type="caution">
    <text evidence="5">The sequence shown here is derived from an EMBL/GenBank/DDBJ whole genome shotgun (WGS) entry which is preliminary data.</text>
</comment>
<reference evidence="5" key="1">
    <citation type="submission" date="2020-11" db="EMBL/GenBank/DDBJ databases">
        <authorList>
            <person name="Whitehead M."/>
        </authorList>
    </citation>
    <scope>NUCLEOTIDE SEQUENCE</scope>
    <source>
        <strain evidence="5">EGII</strain>
    </source>
</reference>
<feature type="domain" description="HTH CENPB-type" evidence="4">
    <location>
        <begin position="1"/>
        <end position="69"/>
    </location>
</feature>
<dbReference type="GO" id="GO:0003677">
    <property type="term" value="F:DNA binding"/>
    <property type="evidence" value="ECO:0007669"/>
    <property type="project" value="UniProtKB-KW"/>
</dbReference>
<evidence type="ECO:0000313" key="5">
    <source>
        <dbReference type="EMBL" id="CAD7006433.1"/>
    </source>
</evidence>
<keyword evidence="6" id="KW-1185">Reference proteome</keyword>
<dbReference type="EMBL" id="CAJHJT010000034">
    <property type="protein sequence ID" value="CAD7006433.1"/>
    <property type="molecule type" value="Genomic_DNA"/>
</dbReference>
<evidence type="ECO:0000313" key="6">
    <source>
        <dbReference type="Proteomes" id="UP000606786"/>
    </source>
</evidence>
<dbReference type="GO" id="GO:0005634">
    <property type="term" value="C:nucleus"/>
    <property type="evidence" value="ECO:0007669"/>
    <property type="project" value="UniProtKB-SubCell"/>
</dbReference>
<comment type="subcellular location">
    <subcellularLocation>
        <location evidence="1">Nucleus</location>
    </subcellularLocation>
</comment>
<dbReference type="SUPFAM" id="SSF46689">
    <property type="entry name" value="Homeodomain-like"/>
    <property type="match status" value="1"/>
</dbReference>
<protein>
    <submittedName>
        <fullName evidence="5">(Mediterranean fruit fly) hypothetical protein</fullName>
    </submittedName>
</protein>
<dbReference type="PROSITE" id="PS51253">
    <property type="entry name" value="HTH_CENPB"/>
    <property type="match status" value="1"/>
</dbReference>
<feature type="region of interest" description="Disordered" evidence="3">
    <location>
        <begin position="97"/>
        <end position="171"/>
    </location>
</feature>
<dbReference type="SMART" id="SM00674">
    <property type="entry name" value="CENPB"/>
    <property type="match status" value="1"/>
</dbReference>
<sequence length="591" mass="63738">MKVVRVSMLGKAVFDWLRRMIYYQDIQITDGLIQKTALQFKSAMGLQNFFPHQDWCDKFRQTYKIHTTDSKLLKIGYTQGYSVQIKDVMKDVLNECTPEEEEGESDDDDDDGDDDVEEIKDECEDGENERNTEGNGEVAAKRRRLKASNATSSGTSNNKAQTPRGALSATGNTIVNRNNAGLSHSNSTHGLQNRSGLQPALNNLATPQLAPLRQLVALPLQGNVAGMPQKVLVATPITPAGQMSGSKPMTMTIIPLATIAQSQGMQAVAVSTAVTAAAAATAPAVAPALATQALTAALATATATAATPVSEAEKSTVPPPMLDIKKEVKQEPMEIKQEYISDDEEDVVVEKVQPPQQQKQQNQTTTPTTAATQQNARTNNKKGNNVFLSDVETSSNNSSDIDNSITAPESADDENIALANLRRLIQTQGKIVATSAQSSSSATVMRGNTATTTMSAIPPLEPKPIFTPIRLPLSKPTSVERQSLPASTNAITCIPAANITAMNRALCFTPPLPPLTKAPEAVINRLANKRKHTTSNTPQLPPIKSCSEARKYLKLLEDFALVKENFRLIGLITRADEVLRELDGDDDVDVD</sequence>
<feature type="compositionally biased region" description="Low complexity" evidence="3">
    <location>
        <begin position="147"/>
        <end position="160"/>
    </location>
</feature>
<feature type="compositionally biased region" description="Low complexity" evidence="3">
    <location>
        <begin position="353"/>
        <end position="378"/>
    </location>
</feature>
<name>A0A811V9V5_CERCA</name>
<feature type="compositionally biased region" description="Low complexity" evidence="3">
    <location>
        <begin position="394"/>
        <end position="405"/>
    </location>
</feature>
<dbReference type="InterPro" id="IPR006600">
    <property type="entry name" value="HTH_CenpB_DNA-bd_dom"/>
</dbReference>
<dbReference type="InterPro" id="IPR009057">
    <property type="entry name" value="Homeodomain-like_sf"/>
</dbReference>
<gene>
    <name evidence="5" type="ORF">CCAP1982_LOCUS14752</name>
</gene>